<dbReference type="InterPro" id="IPR003137">
    <property type="entry name" value="PA_domain"/>
</dbReference>
<keyword evidence="3" id="KW-0964">Secreted</keyword>
<dbReference type="AlphaFoldDB" id="A0A1G9KHB1"/>
<feature type="signal peptide" evidence="12">
    <location>
        <begin position="1"/>
        <end position="29"/>
    </location>
</feature>
<evidence type="ECO:0000256" key="2">
    <source>
        <dbReference type="ARBA" id="ARBA00022512"/>
    </source>
</evidence>
<dbReference type="Pfam" id="PF00082">
    <property type="entry name" value="Peptidase_S8"/>
    <property type="match status" value="1"/>
</dbReference>
<dbReference type="InterPro" id="IPR050131">
    <property type="entry name" value="Peptidase_S8_subtilisin-like"/>
</dbReference>
<evidence type="ECO:0000259" key="13">
    <source>
        <dbReference type="Pfam" id="PF00082"/>
    </source>
</evidence>
<organism evidence="16 17">
    <name type="scientific">Tessaracoccus oleiagri</name>
    <dbReference type="NCBI Taxonomy" id="686624"/>
    <lineage>
        <taxon>Bacteria</taxon>
        <taxon>Bacillati</taxon>
        <taxon>Actinomycetota</taxon>
        <taxon>Actinomycetes</taxon>
        <taxon>Propionibacteriales</taxon>
        <taxon>Propionibacteriaceae</taxon>
        <taxon>Tessaracoccus</taxon>
    </lineage>
</organism>
<dbReference type="InterPro" id="IPR023827">
    <property type="entry name" value="Peptidase_S8_Asp-AS"/>
</dbReference>
<evidence type="ECO:0000256" key="6">
    <source>
        <dbReference type="ARBA" id="ARBA00022801"/>
    </source>
</evidence>
<evidence type="ECO:0000313" key="16">
    <source>
        <dbReference type="EMBL" id="SDL49228.1"/>
    </source>
</evidence>
<dbReference type="Gene3D" id="3.50.30.30">
    <property type="match status" value="1"/>
</dbReference>
<keyword evidence="17" id="KW-1185">Reference proteome</keyword>
<dbReference type="InterPro" id="IPR036852">
    <property type="entry name" value="Peptidase_S8/S53_dom_sf"/>
</dbReference>
<gene>
    <name evidence="16" type="ORF">SAMN04488242_1642</name>
</gene>
<dbReference type="GO" id="GO:0004252">
    <property type="term" value="F:serine-type endopeptidase activity"/>
    <property type="evidence" value="ECO:0007669"/>
    <property type="project" value="UniProtKB-UniRule"/>
</dbReference>
<dbReference type="InterPro" id="IPR000209">
    <property type="entry name" value="Peptidase_S8/S53_dom"/>
</dbReference>
<keyword evidence="6 9" id="KW-0378">Hydrolase</keyword>
<evidence type="ECO:0000256" key="5">
    <source>
        <dbReference type="ARBA" id="ARBA00022729"/>
    </source>
</evidence>
<dbReference type="Pfam" id="PF06280">
    <property type="entry name" value="fn3_5"/>
    <property type="match status" value="1"/>
</dbReference>
<dbReference type="Gene3D" id="2.60.40.1710">
    <property type="entry name" value="Subtilisin-like superfamily"/>
    <property type="match status" value="1"/>
</dbReference>
<dbReference type="OrthoDB" id="614750at2"/>
<feature type="region of interest" description="Disordered" evidence="11">
    <location>
        <begin position="875"/>
        <end position="899"/>
    </location>
</feature>
<evidence type="ECO:0000256" key="11">
    <source>
        <dbReference type="SAM" id="MobiDB-lite"/>
    </source>
</evidence>
<evidence type="ECO:0000256" key="9">
    <source>
        <dbReference type="PROSITE-ProRule" id="PRU01240"/>
    </source>
</evidence>
<evidence type="ECO:0000256" key="4">
    <source>
        <dbReference type="ARBA" id="ARBA00022670"/>
    </source>
</evidence>
<dbReference type="Gene3D" id="3.40.50.200">
    <property type="entry name" value="Peptidase S8/S53 domain"/>
    <property type="match status" value="1"/>
</dbReference>
<dbReference type="PROSITE" id="PS00137">
    <property type="entry name" value="SUBTILASE_HIS"/>
    <property type="match status" value="1"/>
</dbReference>
<name>A0A1G9KHB1_9ACTN</name>
<dbReference type="PANTHER" id="PTHR43806">
    <property type="entry name" value="PEPTIDASE S8"/>
    <property type="match status" value="1"/>
</dbReference>
<dbReference type="InterPro" id="IPR046450">
    <property type="entry name" value="PA_dom_sf"/>
</dbReference>
<evidence type="ECO:0000256" key="3">
    <source>
        <dbReference type="ARBA" id="ARBA00022525"/>
    </source>
</evidence>
<keyword evidence="2" id="KW-0134">Cell wall</keyword>
<accession>A0A1G9KHB1</accession>
<evidence type="ECO:0000256" key="8">
    <source>
        <dbReference type="PIRSR" id="PIRSR615500-1"/>
    </source>
</evidence>
<dbReference type="EMBL" id="FNGP01000003">
    <property type="protein sequence ID" value="SDL49228.1"/>
    <property type="molecule type" value="Genomic_DNA"/>
</dbReference>
<evidence type="ECO:0000256" key="7">
    <source>
        <dbReference type="ARBA" id="ARBA00022825"/>
    </source>
</evidence>
<feature type="active site" description="Charge relay system" evidence="8 9">
    <location>
        <position position="544"/>
    </location>
</feature>
<evidence type="ECO:0000259" key="15">
    <source>
        <dbReference type="Pfam" id="PF06280"/>
    </source>
</evidence>
<dbReference type="InterPro" id="IPR023828">
    <property type="entry name" value="Peptidase_S8_Ser-AS"/>
</dbReference>
<dbReference type="PRINTS" id="PR00723">
    <property type="entry name" value="SUBTILISIN"/>
</dbReference>
<dbReference type="STRING" id="686624.SAMN04488242_1642"/>
<feature type="active site" description="Charge relay system" evidence="8 9">
    <location>
        <position position="237"/>
    </location>
</feature>
<feature type="domain" description="C5a peptidase/Subtilisin-like protease SBT2-like Fn3-like" evidence="15">
    <location>
        <begin position="620"/>
        <end position="725"/>
    </location>
</feature>
<comment type="similarity">
    <text evidence="1 9 10">Belongs to the peptidase S8 family.</text>
</comment>
<dbReference type="InterPro" id="IPR022398">
    <property type="entry name" value="Peptidase_S8_His-AS"/>
</dbReference>
<dbReference type="Pfam" id="PF02225">
    <property type="entry name" value="PA"/>
    <property type="match status" value="1"/>
</dbReference>
<sequence>MHSPTTRLRLRAMGAGLAAAALVATTGLAAVADDPDIKDLGSAADYGQAVEVPSIEEQLAHYKDAVVPGRWLVGLSISPGKLVSAAKAEGVDVRVVASFDKAWNGASVAVDDSQIHTVSRLAGVTGVYPVLEVTQPVLDEETTPAVEYAKQLTGAEYANNELGFTGEGIKVGIIDSGIDYNHPDFGGSGTNDQTKDFPGDRVVWGYDFVGDAYDASSDDAAVATPKPDQWPDDCGGHGTHVAGIVGANGEIQGVAPDVQFGSYRVFGCDGSSSSDIIVAAMDRAKADGMDIVNMSLGASYATWPSYPTAVAADNLVEDGVVVVVSQGNSGTGGIFSGGAPSVAHNVISVGSVDNSQFMAHYIATAGGLELPYFGATGAPDFEPGASFEIMAANPILGCSTAPPAPAAEEGLALLVSRGTCSFHEKAVNAQAAGYDALLIANNTTGVINATVEGATPITIPVATTLKTDGDALLAEINANGSTTITFSEDQKRFDNPTGGYQSDFSSYGLAADLTLKPDVSAPGGSIYSTYPLEEGGYASLGGTSMAAPHVAGAAALLLEAKPDLDPFEVRTALTNTADPFEWGLAAGAGYIEPVHRQGGGMIDIPQAITTAVTVEDSKISLGEGEAGPISTTLTVTNDSDEEKTFTLGAEHGIATYNKINSAGTPVMQFAIANADVVFSGDTVTVPARSTATVTVTIGEDFGMDGIIYGGWITLTSETEDFVVPFAGLSGDYQALETLTMAYTTYVDEDGVLQIAEPFHEYSMVDGDYPYIYFNLAYPVSGLYFDIYRANEDGTKGEKVHENFINYVTYLDQGRFAAAATLAWDGTYQGNAGRNGKVRRVENGDYILEVRILKALGDPNNPDHWESWDSTPITIAYGEGADTSAGNGPQPGRGGGSKRP</sequence>
<reference evidence="16 17" key="1">
    <citation type="submission" date="2016-10" db="EMBL/GenBank/DDBJ databases">
        <authorList>
            <person name="de Groot N.N."/>
        </authorList>
    </citation>
    <scope>NUCLEOTIDE SEQUENCE [LARGE SCALE GENOMIC DNA]</scope>
    <source>
        <strain evidence="16 17">CGMCC 1.9159</strain>
    </source>
</reference>
<dbReference type="SUPFAM" id="SSF52025">
    <property type="entry name" value="PA domain"/>
    <property type="match status" value="1"/>
</dbReference>
<dbReference type="GO" id="GO:0006508">
    <property type="term" value="P:proteolysis"/>
    <property type="evidence" value="ECO:0007669"/>
    <property type="project" value="UniProtKB-KW"/>
</dbReference>
<feature type="compositionally biased region" description="Gly residues" evidence="11">
    <location>
        <begin position="888"/>
        <end position="899"/>
    </location>
</feature>
<proteinExistence type="inferred from homology"/>
<dbReference type="GO" id="GO:0016020">
    <property type="term" value="C:membrane"/>
    <property type="evidence" value="ECO:0007669"/>
    <property type="project" value="InterPro"/>
</dbReference>
<keyword evidence="7 9" id="KW-0720">Serine protease</keyword>
<keyword evidence="5 12" id="KW-0732">Signal</keyword>
<dbReference type="SUPFAM" id="SSF52743">
    <property type="entry name" value="Subtilisin-like"/>
    <property type="match status" value="1"/>
</dbReference>
<keyword evidence="4 9" id="KW-0645">Protease</keyword>
<evidence type="ECO:0000256" key="12">
    <source>
        <dbReference type="SAM" id="SignalP"/>
    </source>
</evidence>
<feature type="domain" description="Peptidase S8/S53" evidence="13">
    <location>
        <begin position="166"/>
        <end position="581"/>
    </location>
</feature>
<evidence type="ECO:0000256" key="1">
    <source>
        <dbReference type="ARBA" id="ARBA00011073"/>
    </source>
</evidence>
<feature type="active site" description="Charge relay system" evidence="8 9">
    <location>
        <position position="175"/>
    </location>
</feature>
<evidence type="ECO:0000313" key="17">
    <source>
        <dbReference type="Proteomes" id="UP000199475"/>
    </source>
</evidence>
<evidence type="ECO:0000259" key="14">
    <source>
        <dbReference type="Pfam" id="PF02225"/>
    </source>
</evidence>
<dbReference type="PROSITE" id="PS00138">
    <property type="entry name" value="SUBTILASE_SER"/>
    <property type="match status" value="1"/>
</dbReference>
<feature type="chain" id="PRO_5011489905" evidence="12">
    <location>
        <begin position="30"/>
        <end position="899"/>
    </location>
</feature>
<feature type="domain" description="PA" evidence="14">
    <location>
        <begin position="395"/>
        <end position="472"/>
    </location>
</feature>
<dbReference type="PROSITE" id="PS51892">
    <property type="entry name" value="SUBTILASE"/>
    <property type="match status" value="1"/>
</dbReference>
<dbReference type="InterPro" id="IPR015500">
    <property type="entry name" value="Peptidase_S8_subtilisin-rel"/>
</dbReference>
<dbReference type="RefSeq" id="WP_093250923.1">
    <property type="nucleotide sequence ID" value="NZ_FNGP01000003.1"/>
</dbReference>
<dbReference type="InterPro" id="IPR010435">
    <property type="entry name" value="C5a/SBT2-like_Fn3"/>
</dbReference>
<protein>
    <submittedName>
        <fullName evidence="16">Fn3-like domain-containing protein</fullName>
    </submittedName>
</protein>
<dbReference type="Proteomes" id="UP000199475">
    <property type="component" value="Unassembled WGS sequence"/>
</dbReference>
<dbReference type="PROSITE" id="PS00136">
    <property type="entry name" value="SUBTILASE_ASP"/>
    <property type="match status" value="1"/>
</dbReference>
<evidence type="ECO:0000256" key="10">
    <source>
        <dbReference type="RuleBase" id="RU003355"/>
    </source>
</evidence>
<dbReference type="PANTHER" id="PTHR43806:SF65">
    <property type="entry name" value="SERINE PROTEASE APRX"/>
    <property type="match status" value="1"/>
</dbReference>